<organism evidence="2 3">
    <name type="scientific">Pseudolycoriella hygida</name>
    <dbReference type="NCBI Taxonomy" id="35572"/>
    <lineage>
        <taxon>Eukaryota</taxon>
        <taxon>Metazoa</taxon>
        <taxon>Ecdysozoa</taxon>
        <taxon>Arthropoda</taxon>
        <taxon>Hexapoda</taxon>
        <taxon>Insecta</taxon>
        <taxon>Pterygota</taxon>
        <taxon>Neoptera</taxon>
        <taxon>Endopterygota</taxon>
        <taxon>Diptera</taxon>
        <taxon>Nematocera</taxon>
        <taxon>Sciaroidea</taxon>
        <taxon>Sciaridae</taxon>
        <taxon>Pseudolycoriella</taxon>
    </lineage>
</organism>
<evidence type="ECO:0000313" key="3">
    <source>
        <dbReference type="Proteomes" id="UP001151699"/>
    </source>
</evidence>
<accession>A0A9Q0MSF1</accession>
<feature type="chain" id="PRO_5040472388" evidence="1">
    <location>
        <begin position="23"/>
        <end position="84"/>
    </location>
</feature>
<dbReference type="AlphaFoldDB" id="A0A9Q0MSF1"/>
<evidence type="ECO:0000256" key="1">
    <source>
        <dbReference type="SAM" id="SignalP"/>
    </source>
</evidence>
<proteinExistence type="predicted"/>
<keyword evidence="1" id="KW-0732">Signal</keyword>
<keyword evidence="3" id="KW-1185">Reference proteome</keyword>
<gene>
    <name evidence="2" type="ORF">Bhyg_15384</name>
</gene>
<sequence length="84" mass="9452">MTVKKLSQIIYLFHLNLMSVVGLPDIDKFRLPDELESVDVAIGAVDRIICLFCCTPADDILINDRCFGDEQSREDDAITILHSI</sequence>
<name>A0A9Q0MSF1_9DIPT</name>
<dbReference type="Proteomes" id="UP001151699">
    <property type="component" value="Chromosome C"/>
</dbReference>
<comment type="caution">
    <text evidence="2">The sequence shown here is derived from an EMBL/GenBank/DDBJ whole genome shotgun (WGS) entry which is preliminary data.</text>
</comment>
<evidence type="ECO:0000313" key="2">
    <source>
        <dbReference type="EMBL" id="KAJ6636789.1"/>
    </source>
</evidence>
<reference evidence="2" key="1">
    <citation type="submission" date="2022-07" db="EMBL/GenBank/DDBJ databases">
        <authorList>
            <person name="Trinca V."/>
            <person name="Uliana J.V.C."/>
            <person name="Torres T.T."/>
            <person name="Ward R.J."/>
            <person name="Monesi N."/>
        </authorList>
    </citation>
    <scope>NUCLEOTIDE SEQUENCE</scope>
    <source>
        <strain evidence="2">HSMRA1968</strain>
        <tissue evidence="2">Whole embryos</tissue>
    </source>
</reference>
<feature type="signal peptide" evidence="1">
    <location>
        <begin position="1"/>
        <end position="22"/>
    </location>
</feature>
<protein>
    <submittedName>
        <fullName evidence="2">Uncharacterized protein</fullName>
    </submittedName>
</protein>
<dbReference type="EMBL" id="WJQU01000004">
    <property type="protein sequence ID" value="KAJ6636789.1"/>
    <property type="molecule type" value="Genomic_DNA"/>
</dbReference>